<dbReference type="InterPro" id="IPR051165">
    <property type="entry name" value="Multifunctional_ANK_Repeat"/>
</dbReference>
<dbReference type="Gene3D" id="1.25.40.20">
    <property type="entry name" value="Ankyrin repeat-containing domain"/>
    <property type="match status" value="2"/>
</dbReference>
<dbReference type="PROSITE" id="PS50297">
    <property type="entry name" value="ANK_REP_REGION"/>
    <property type="match status" value="1"/>
</dbReference>
<dbReference type="PANTHER" id="PTHR24123:SF33">
    <property type="entry name" value="PROTEIN HOS4"/>
    <property type="match status" value="1"/>
</dbReference>
<evidence type="ECO:0000256" key="3">
    <source>
        <dbReference type="PROSITE-ProRule" id="PRU00023"/>
    </source>
</evidence>
<protein>
    <submittedName>
        <fullName evidence="4">Uncharacterized protein</fullName>
    </submittedName>
</protein>
<dbReference type="Proteomes" id="UP000777438">
    <property type="component" value="Unassembled WGS sequence"/>
</dbReference>
<keyword evidence="2 3" id="KW-0040">ANK repeat</keyword>
<accession>A0A9P8W840</accession>
<dbReference type="Pfam" id="PF12796">
    <property type="entry name" value="Ank_2"/>
    <property type="match status" value="1"/>
</dbReference>
<dbReference type="PANTHER" id="PTHR24123">
    <property type="entry name" value="ANKYRIN REPEAT-CONTAINING"/>
    <property type="match status" value="1"/>
</dbReference>
<dbReference type="SMART" id="SM00248">
    <property type="entry name" value="ANK"/>
    <property type="match status" value="3"/>
</dbReference>
<dbReference type="EMBL" id="JAGPYM010000007">
    <property type="protein sequence ID" value="KAH6892387.1"/>
    <property type="molecule type" value="Genomic_DNA"/>
</dbReference>
<keyword evidence="5" id="KW-1185">Reference proteome</keyword>
<keyword evidence="1" id="KW-0677">Repeat</keyword>
<gene>
    <name evidence="4" type="ORF">B0T10DRAFT_537419</name>
</gene>
<evidence type="ECO:0000256" key="1">
    <source>
        <dbReference type="ARBA" id="ARBA00022737"/>
    </source>
</evidence>
<reference evidence="4 5" key="1">
    <citation type="journal article" date="2021" name="Nat. Commun.">
        <title>Genetic determinants of endophytism in the Arabidopsis root mycobiome.</title>
        <authorList>
            <person name="Mesny F."/>
            <person name="Miyauchi S."/>
            <person name="Thiergart T."/>
            <person name="Pickel B."/>
            <person name="Atanasova L."/>
            <person name="Karlsson M."/>
            <person name="Huettel B."/>
            <person name="Barry K.W."/>
            <person name="Haridas S."/>
            <person name="Chen C."/>
            <person name="Bauer D."/>
            <person name="Andreopoulos W."/>
            <person name="Pangilinan J."/>
            <person name="LaButti K."/>
            <person name="Riley R."/>
            <person name="Lipzen A."/>
            <person name="Clum A."/>
            <person name="Drula E."/>
            <person name="Henrissat B."/>
            <person name="Kohler A."/>
            <person name="Grigoriev I.V."/>
            <person name="Martin F.M."/>
            <person name="Hacquard S."/>
        </authorList>
    </citation>
    <scope>NUCLEOTIDE SEQUENCE [LARGE SCALE GENOMIC DNA]</scope>
    <source>
        <strain evidence="4 5">MPI-CAGE-CH-0241</strain>
    </source>
</reference>
<name>A0A9P8W840_9HYPO</name>
<feature type="repeat" description="ANK" evidence="3">
    <location>
        <begin position="518"/>
        <end position="550"/>
    </location>
</feature>
<evidence type="ECO:0000313" key="4">
    <source>
        <dbReference type="EMBL" id="KAH6892387.1"/>
    </source>
</evidence>
<dbReference type="OrthoDB" id="3200163at2759"/>
<dbReference type="InterPro" id="IPR036770">
    <property type="entry name" value="Ankyrin_rpt-contain_sf"/>
</dbReference>
<dbReference type="SUPFAM" id="SSF48403">
    <property type="entry name" value="Ankyrin repeat"/>
    <property type="match status" value="2"/>
</dbReference>
<sequence>MAEVVGLVSAGVGIAAFALQLASTINKLHQICTLKPCEVTKDLHSLSKKLQILHQFVLSLKPWEGCPPVDAMINHVQSQYGDIELALEELLAKFGEENVDHRQRWKRIKLVLSSHAKQIERIRQDINDITASLTLVCCFVAPGQSPLIQNPRGTAPTDTSAFQAQEGHPIEADGETVEVSPEVVTGARFLPPPERRIISSISKKRAPFRGVRHCDASCHLTTHLSGRFWSLQYTPPAILARKTEGERSECRRIGVNLRLALSRYGIPIAIMAGLEYMVDGRGFALQPALTVQKIVRYTSPGFETIWRLEEGLINFPEARERLLQMYRSDQSLKDHRDPAGNSYIQKIVRYPWLLRKKDQFNLLHLFVSEFDATFADETQTFLTRCASWIGEGWRLDLLQSILEYGFDAAAIHPPVFEEWPVACSPDWDSVEFTPDPFFVEYVGILLKHNPDFPGSTPLHNALLNETFESARSWVHGSQALERNVNFLGQTPLHIATTSPELCRLVLDAGHDPDVNDKWGATPLMYAAAMGQTEVAKLLLSWGARPLLRDTQLNWCFFDYAFCRDHWNLAMDALLHIKSQYESDEFQLIVRFVIMRAISRDLPLSQLRDRFLLRIIKLADDINFTIKDDSEGVEDNNLMHYASSLEMASTLVQCGFDRFNQRNSKGHLAINSLSRHCTASLVNLYLENGTDVNNVGQDGRTVLFDLLSTLVQGGINNWLRWDIMDAINLCLDAGINVFTADGCICPCSPSGCHISSAFELDFPSNPWLSHAPGPVWAFEFITLIEEYRGKEDAKAMLLAFCQRLMCDDPDISIAHVCCHRGKGTIRRSLFCEKSERLQDDDIWEILDEEKDFIETLEEEVQKLSSLPFNKLRTKLMVILKEKYDARLGREKNERAEDTFNSGPKRMIIHKVDYKNDRYCINLSRTPPSFVTSASRAIAKYAFWMQHESSRTHPYPFRNSREAGWFDRRLSWLVEFMSVMEITPEILANEMRYISIKETRTEKVDANLTTKKFFEALERAGIDDEHSCA</sequence>
<evidence type="ECO:0000256" key="2">
    <source>
        <dbReference type="ARBA" id="ARBA00023043"/>
    </source>
</evidence>
<dbReference type="AlphaFoldDB" id="A0A9P8W840"/>
<proteinExistence type="predicted"/>
<organism evidence="4 5">
    <name type="scientific">Thelonectria olida</name>
    <dbReference type="NCBI Taxonomy" id="1576542"/>
    <lineage>
        <taxon>Eukaryota</taxon>
        <taxon>Fungi</taxon>
        <taxon>Dikarya</taxon>
        <taxon>Ascomycota</taxon>
        <taxon>Pezizomycotina</taxon>
        <taxon>Sordariomycetes</taxon>
        <taxon>Hypocreomycetidae</taxon>
        <taxon>Hypocreales</taxon>
        <taxon>Nectriaceae</taxon>
        <taxon>Thelonectria</taxon>
    </lineage>
</organism>
<dbReference type="InterPro" id="IPR002110">
    <property type="entry name" value="Ankyrin_rpt"/>
</dbReference>
<comment type="caution">
    <text evidence="4">The sequence shown here is derived from an EMBL/GenBank/DDBJ whole genome shotgun (WGS) entry which is preliminary data.</text>
</comment>
<evidence type="ECO:0000313" key="5">
    <source>
        <dbReference type="Proteomes" id="UP000777438"/>
    </source>
</evidence>
<dbReference type="PROSITE" id="PS50088">
    <property type="entry name" value="ANK_REPEAT"/>
    <property type="match status" value="1"/>
</dbReference>